<dbReference type="EMBL" id="KN847319">
    <property type="protein sequence ID" value="KIW55833.1"/>
    <property type="molecule type" value="Genomic_DNA"/>
</dbReference>
<dbReference type="SMART" id="SM00829">
    <property type="entry name" value="PKS_ER"/>
    <property type="match status" value="1"/>
</dbReference>
<dbReference type="Pfam" id="PF00107">
    <property type="entry name" value="ADH_zinc_N"/>
    <property type="match status" value="1"/>
</dbReference>
<dbReference type="CDD" id="cd08233">
    <property type="entry name" value="butanediol_DH_like"/>
    <property type="match status" value="1"/>
</dbReference>
<dbReference type="PANTHER" id="PTHR43161">
    <property type="entry name" value="SORBITOL DEHYDROGENASE"/>
    <property type="match status" value="1"/>
</dbReference>
<dbReference type="InterPro" id="IPR036291">
    <property type="entry name" value="NAD(P)-bd_dom_sf"/>
</dbReference>
<dbReference type="InterPro" id="IPR020843">
    <property type="entry name" value="ER"/>
</dbReference>
<keyword evidence="8" id="KW-1185">Reference proteome</keyword>
<evidence type="ECO:0000313" key="8">
    <source>
        <dbReference type="Proteomes" id="UP000054342"/>
    </source>
</evidence>
<keyword evidence="4" id="KW-0862">Zinc</keyword>
<name>A0A0D2EK60_9EURO</name>
<sequence length="362" mass="39469">MRVARYHGRRDVRIESIPTPEPGPGECLIEVEWCGICGTDLHEYLAGPLGIPTQDRPDPLTGGTMPVTIGHEVCGRIKTAPPGSNLQEGQPVMVDPHVPCRKCLSCNSGYDHLCDKLAFIGNSGRSCGGGLAEFVAVNAEHVHPLPANVSLDFAALIEPLVVGYHATQQAGVNLEGKSILILGAGPIGMALISNLRACRVKQILVSEPTAKRSLTVKDLVERIIDPRSEDVGDVCRQLTHDKGVDIVFDCAGVQVAMDAGLDALAFKGTYVNIAQWERPFGVNFRPFFLKEINIVSCCCYNDKDFHEVLELVRNEDKLHGYEQMVTKRIALEDLISSGLEELINHKDDHIKILVSPKLKAAK</sequence>
<accession>A0A0D2EK60</accession>
<evidence type="ECO:0000256" key="4">
    <source>
        <dbReference type="ARBA" id="ARBA00022833"/>
    </source>
</evidence>
<dbReference type="RefSeq" id="XP_013316417.1">
    <property type="nucleotide sequence ID" value="XM_013460963.1"/>
</dbReference>
<evidence type="ECO:0000256" key="1">
    <source>
        <dbReference type="ARBA" id="ARBA00001947"/>
    </source>
</evidence>
<dbReference type="HOGENOM" id="CLU_026673_11_0_1"/>
<dbReference type="GO" id="GO:0005737">
    <property type="term" value="C:cytoplasm"/>
    <property type="evidence" value="ECO:0007669"/>
    <property type="project" value="TreeGrafter"/>
</dbReference>
<dbReference type="OrthoDB" id="3941538at2759"/>
<keyword evidence="5" id="KW-0560">Oxidoreductase</keyword>
<dbReference type="InterPro" id="IPR013149">
    <property type="entry name" value="ADH-like_C"/>
</dbReference>
<dbReference type="SUPFAM" id="SSF50129">
    <property type="entry name" value="GroES-like"/>
    <property type="match status" value="1"/>
</dbReference>
<dbReference type="GO" id="GO:0000721">
    <property type="term" value="F:(R,R)-butanediol dehydrogenase activity"/>
    <property type="evidence" value="ECO:0007669"/>
    <property type="project" value="TreeGrafter"/>
</dbReference>
<dbReference type="Gene3D" id="3.90.180.10">
    <property type="entry name" value="Medium-chain alcohol dehydrogenases, catalytic domain"/>
    <property type="match status" value="1"/>
</dbReference>
<dbReference type="Gene3D" id="3.40.50.720">
    <property type="entry name" value="NAD(P)-binding Rossmann-like Domain"/>
    <property type="match status" value="1"/>
</dbReference>
<dbReference type="InterPro" id="IPR011032">
    <property type="entry name" value="GroES-like_sf"/>
</dbReference>
<dbReference type="GO" id="GO:0034079">
    <property type="term" value="P:butanediol biosynthetic process"/>
    <property type="evidence" value="ECO:0007669"/>
    <property type="project" value="TreeGrafter"/>
</dbReference>
<evidence type="ECO:0000313" key="7">
    <source>
        <dbReference type="EMBL" id="KIW55833.1"/>
    </source>
</evidence>
<dbReference type="SUPFAM" id="SSF51735">
    <property type="entry name" value="NAD(P)-binding Rossmann-fold domains"/>
    <property type="match status" value="1"/>
</dbReference>
<evidence type="ECO:0000256" key="5">
    <source>
        <dbReference type="ARBA" id="ARBA00023002"/>
    </source>
</evidence>
<keyword evidence="3" id="KW-0479">Metal-binding</keyword>
<evidence type="ECO:0000256" key="2">
    <source>
        <dbReference type="ARBA" id="ARBA00008072"/>
    </source>
</evidence>
<dbReference type="GO" id="GO:0046872">
    <property type="term" value="F:metal ion binding"/>
    <property type="evidence" value="ECO:0007669"/>
    <property type="project" value="UniProtKB-KW"/>
</dbReference>
<evidence type="ECO:0000259" key="6">
    <source>
        <dbReference type="SMART" id="SM00829"/>
    </source>
</evidence>
<gene>
    <name evidence="7" type="ORF">PV05_04552</name>
</gene>
<dbReference type="Pfam" id="PF08240">
    <property type="entry name" value="ADH_N"/>
    <property type="match status" value="1"/>
</dbReference>
<proteinExistence type="inferred from homology"/>
<feature type="domain" description="Enoyl reductase (ER)" evidence="6">
    <location>
        <begin position="8"/>
        <end position="354"/>
    </location>
</feature>
<dbReference type="InterPro" id="IPR013154">
    <property type="entry name" value="ADH-like_N"/>
</dbReference>
<dbReference type="STRING" id="348802.A0A0D2EK60"/>
<protein>
    <submittedName>
        <fullName evidence="7">Chlorophyll synthesis pathway protein BchC</fullName>
    </submittedName>
</protein>
<comment type="cofactor">
    <cofactor evidence="1">
        <name>Zn(2+)</name>
        <dbReference type="ChEBI" id="CHEBI:29105"/>
    </cofactor>
</comment>
<comment type="similarity">
    <text evidence="2">Belongs to the zinc-containing alcohol dehydrogenase family.</text>
</comment>
<dbReference type="GeneID" id="25326460"/>
<evidence type="ECO:0000256" key="3">
    <source>
        <dbReference type="ARBA" id="ARBA00022723"/>
    </source>
</evidence>
<dbReference type="AlphaFoldDB" id="A0A0D2EK60"/>
<dbReference type="Proteomes" id="UP000054342">
    <property type="component" value="Unassembled WGS sequence"/>
</dbReference>
<organism evidence="7 8">
    <name type="scientific">Exophiala xenobiotica</name>
    <dbReference type="NCBI Taxonomy" id="348802"/>
    <lineage>
        <taxon>Eukaryota</taxon>
        <taxon>Fungi</taxon>
        <taxon>Dikarya</taxon>
        <taxon>Ascomycota</taxon>
        <taxon>Pezizomycotina</taxon>
        <taxon>Eurotiomycetes</taxon>
        <taxon>Chaetothyriomycetidae</taxon>
        <taxon>Chaetothyriales</taxon>
        <taxon>Herpotrichiellaceae</taxon>
        <taxon>Exophiala</taxon>
    </lineage>
</organism>
<dbReference type="PANTHER" id="PTHR43161:SF23">
    <property type="entry name" value="(R,R)-BUTANEDIOL DEHYDROGENASE-RELATED"/>
    <property type="match status" value="1"/>
</dbReference>
<reference evidence="7 8" key="1">
    <citation type="submission" date="2015-01" db="EMBL/GenBank/DDBJ databases">
        <title>The Genome Sequence of Exophiala xenobiotica CBS118157.</title>
        <authorList>
            <consortium name="The Broad Institute Genomics Platform"/>
            <person name="Cuomo C."/>
            <person name="de Hoog S."/>
            <person name="Gorbushina A."/>
            <person name="Stielow B."/>
            <person name="Teixiera M."/>
            <person name="Abouelleil A."/>
            <person name="Chapman S.B."/>
            <person name="Priest M."/>
            <person name="Young S.K."/>
            <person name="Wortman J."/>
            <person name="Nusbaum C."/>
            <person name="Birren B."/>
        </authorList>
    </citation>
    <scope>NUCLEOTIDE SEQUENCE [LARGE SCALE GENOMIC DNA]</scope>
    <source>
        <strain evidence="7 8">CBS 118157</strain>
    </source>
</reference>